<name>A0ABT0JZL2_9ACTN</name>
<evidence type="ECO:0000256" key="1">
    <source>
        <dbReference type="ARBA" id="ARBA00001933"/>
    </source>
</evidence>
<keyword evidence="3" id="KW-0808">Transferase</keyword>
<dbReference type="RefSeq" id="WP_248812301.1">
    <property type="nucleotide sequence ID" value="NZ_JALKFT010000013.1"/>
</dbReference>
<dbReference type="EMBL" id="JALKFT010000013">
    <property type="protein sequence ID" value="MCK9876990.1"/>
    <property type="molecule type" value="Genomic_DNA"/>
</dbReference>
<dbReference type="InterPro" id="IPR000653">
    <property type="entry name" value="DegT/StrS_aminotransferase"/>
</dbReference>
<dbReference type="Gene3D" id="3.40.640.10">
    <property type="entry name" value="Type I PLP-dependent aspartate aminotransferase-like (Major domain)"/>
    <property type="match status" value="1"/>
</dbReference>
<dbReference type="InterPro" id="IPR015424">
    <property type="entry name" value="PyrdxlP-dep_Trfase"/>
</dbReference>
<evidence type="ECO:0000313" key="4">
    <source>
        <dbReference type="Proteomes" id="UP001201873"/>
    </source>
</evidence>
<accession>A0ABT0JZL2</accession>
<comment type="cofactor">
    <cofactor evidence="1">
        <name>pyridoxal 5'-phosphate</name>
        <dbReference type="ChEBI" id="CHEBI:597326"/>
    </cofactor>
</comment>
<dbReference type="PANTHER" id="PTHR30244">
    <property type="entry name" value="TRANSAMINASE"/>
    <property type="match status" value="1"/>
</dbReference>
<dbReference type="Pfam" id="PF01041">
    <property type="entry name" value="DegT_DnrJ_EryC1"/>
    <property type="match status" value="1"/>
</dbReference>
<proteinExistence type="inferred from homology"/>
<comment type="similarity">
    <text evidence="2">Belongs to the DegT/DnrJ/EryC1 family.</text>
</comment>
<sequence length="384" mass="40599">MHVPAARIVFSADDRAEIASATTEILSTGALTLGAHTRDFEAAFAAAHEAPFAVAVSSGTAALEIILRSLDVRDTDVIVPTNTFAATAFAVLRAGANPVFADVSPDTFALSADTVAAALTPNTRAVVLVHIGGLVSPDVEDLARLCAERDILLVEDAAHAHGCQHNGTFAGSFGVAGSFSFYPTKLITSGEGGMIVTADPAIHEAALIYRDQGKAGFLGNTHIREGYAWRLSELHAVTGKVHLRHLDEFLATRTRIAARYDAAIDGLARPGAPAPASRLRLPPGDVNNYYKYIVMPRPGVDRARLKKELKERHGVSLSGEVYEVPLHQQPVFTDYAGGALPVAEDLCSRHVCLPLHSDMTDAEAEHVLTSFAAALASLDLDGAA</sequence>
<evidence type="ECO:0000313" key="3">
    <source>
        <dbReference type="EMBL" id="MCK9876990.1"/>
    </source>
</evidence>
<dbReference type="CDD" id="cd00616">
    <property type="entry name" value="AHBA_syn"/>
    <property type="match status" value="1"/>
</dbReference>
<reference evidence="3 4" key="1">
    <citation type="submission" date="2022-04" db="EMBL/GenBank/DDBJ databases">
        <title>Genome diversity in the genus Frankia.</title>
        <authorList>
            <person name="Carlos-Shanley C."/>
            <person name="Hahn D."/>
        </authorList>
    </citation>
    <scope>NUCLEOTIDE SEQUENCE [LARGE SCALE GENOMIC DNA]</scope>
    <source>
        <strain evidence="3 4">Ag45/Mut15</strain>
    </source>
</reference>
<gene>
    <name evidence="3" type="ORF">MXD59_14615</name>
</gene>
<dbReference type="Proteomes" id="UP001201873">
    <property type="component" value="Unassembled WGS sequence"/>
</dbReference>
<organism evidence="3 4">
    <name type="scientific">Frankia umida</name>
    <dbReference type="NCBI Taxonomy" id="573489"/>
    <lineage>
        <taxon>Bacteria</taxon>
        <taxon>Bacillati</taxon>
        <taxon>Actinomycetota</taxon>
        <taxon>Actinomycetes</taxon>
        <taxon>Frankiales</taxon>
        <taxon>Frankiaceae</taxon>
        <taxon>Frankia</taxon>
    </lineage>
</organism>
<dbReference type="GO" id="GO:0008483">
    <property type="term" value="F:transaminase activity"/>
    <property type="evidence" value="ECO:0007669"/>
    <property type="project" value="UniProtKB-KW"/>
</dbReference>
<dbReference type="Gene3D" id="3.90.1150.10">
    <property type="entry name" value="Aspartate Aminotransferase, domain 1"/>
    <property type="match status" value="1"/>
</dbReference>
<protein>
    <submittedName>
        <fullName evidence="3">DegT/DnrJ/EryC1/StrS aminotransferase family protein</fullName>
    </submittedName>
</protein>
<keyword evidence="3" id="KW-0032">Aminotransferase</keyword>
<evidence type="ECO:0000256" key="2">
    <source>
        <dbReference type="RuleBase" id="RU004508"/>
    </source>
</evidence>
<comment type="caution">
    <text evidence="3">The sequence shown here is derived from an EMBL/GenBank/DDBJ whole genome shotgun (WGS) entry which is preliminary data.</text>
</comment>
<dbReference type="SUPFAM" id="SSF53383">
    <property type="entry name" value="PLP-dependent transferases"/>
    <property type="match status" value="1"/>
</dbReference>
<dbReference type="PANTHER" id="PTHR30244:SF34">
    <property type="entry name" value="DTDP-4-AMINO-4,6-DIDEOXYGALACTOSE TRANSAMINASE"/>
    <property type="match status" value="1"/>
</dbReference>
<keyword evidence="4" id="KW-1185">Reference proteome</keyword>
<dbReference type="PIRSF" id="PIRSF000390">
    <property type="entry name" value="PLP_StrS"/>
    <property type="match status" value="1"/>
</dbReference>
<keyword evidence="2" id="KW-0663">Pyridoxal phosphate</keyword>
<dbReference type="InterPro" id="IPR015422">
    <property type="entry name" value="PyrdxlP-dep_Trfase_small"/>
</dbReference>
<dbReference type="InterPro" id="IPR015421">
    <property type="entry name" value="PyrdxlP-dep_Trfase_major"/>
</dbReference>